<keyword evidence="2" id="KW-0472">Membrane</keyword>
<dbReference type="RefSeq" id="XP_031874857.1">
    <property type="nucleotide sequence ID" value="XM_032010803.1"/>
</dbReference>
<feature type="compositionally biased region" description="Basic and acidic residues" evidence="1">
    <location>
        <begin position="106"/>
        <end position="134"/>
    </location>
</feature>
<protein>
    <recommendedName>
        <fullName evidence="6">Extracellular membrane protein CFEM domain-containing protein</fullName>
    </recommendedName>
</protein>
<sequence length="395" mass="40971">MRLSLVNLLAVASTVCAIGTRCGPDEVEGVVESISCGDSAVILECLRKLGDIPMVLEIESCFVIGGCTKEDAASFFQDCNTPESRQGLKKRKEKEVTTTEEEDNETDKPKATKKPAEKPTKTTEEPAKATEEPTKATAKTTAKPTSKVAPKTTPTSKETSTTEESKTSASSTTDSSSSPSSTTPSTTRSTPGTTAAAATTTGKLACSTTKTISTTACSVSGGKTVTCSPTTVVSATCAPGNICFSSSSGSDVCMKRYPPLATSGIVATVFLGLGLVSSIVFIIAMRVMASKKTRRDRAAKLAGGKRPMDDIEEAKPYKIGAGGDGGNDNVPLMPAGGRGNGYTGQDQGYFGQTGGPPSNPFGPSGQPIPQIQLHQGLGALGQDDTHWSQDYNARR</sequence>
<keyword evidence="2" id="KW-0812">Transmembrane</keyword>
<feature type="compositionally biased region" description="Low complexity" evidence="1">
    <location>
        <begin position="167"/>
        <end position="200"/>
    </location>
</feature>
<feature type="region of interest" description="Disordered" evidence="1">
    <location>
        <begin position="79"/>
        <end position="200"/>
    </location>
</feature>
<feature type="region of interest" description="Disordered" evidence="1">
    <location>
        <begin position="316"/>
        <end position="395"/>
    </location>
</feature>
<accession>A0A370U342</accession>
<dbReference type="AlphaFoldDB" id="A0A370U342"/>
<keyword evidence="3" id="KW-0732">Signal</keyword>
<dbReference type="GeneID" id="43595029"/>
<reference evidence="4 5" key="1">
    <citation type="journal article" date="2018" name="IMA Fungus">
        <title>IMA Genome-F 9: Draft genome sequence of Annulohypoxylon stygium, Aspergillus mulundensis, Berkeleyomyces basicola (syn. Thielaviopsis basicola), Ceratocystis smalleyi, two Cercospora beticola strains, Coleophoma cylindrospora, Fusarium fracticaudum, Phialophora cf. hyalina, and Morchella septimelata.</title>
        <authorList>
            <person name="Wingfield B.D."/>
            <person name="Bills G.F."/>
            <person name="Dong Y."/>
            <person name="Huang W."/>
            <person name="Nel W.J."/>
            <person name="Swalarsk-Parry B.S."/>
            <person name="Vaghefi N."/>
            <person name="Wilken P.M."/>
            <person name="An Z."/>
            <person name="de Beer Z.W."/>
            <person name="De Vos L."/>
            <person name="Chen L."/>
            <person name="Duong T.A."/>
            <person name="Gao Y."/>
            <person name="Hammerbacher A."/>
            <person name="Kikkert J.R."/>
            <person name="Li Y."/>
            <person name="Li H."/>
            <person name="Li K."/>
            <person name="Li Q."/>
            <person name="Liu X."/>
            <person name="Ma X."/>
            <person name="Naidoo K."/>
            <person name="Pethybridge S.J."/>
            <person name="Sun J."/>
            <person name="Steenkamp E.T."/>
            <person name="van der Nest M.A."/>
            <person name="van Wyk S."/>
            <person name="Wingfield M.J."/>
            <person name="Xiong C."/>
            <person name="Yue Q."/>
            <person name="Zhang X."/>
        </authorList>
    </citation>
    <scope>NUCLEOTIDE SEQUENCE [LARGE SCALE GENOMIC DNA]</scope>
    <source>
        <strain evidence="4 5">BP 5553</strain>
    </source>
</reference>
<gene>
    <name evidence="4" type="ORF">BP5553_02180</name>
</gene>
<dbReference type="Proteomes" id="UP000254866">
    <property type="component" value="Unassembled WGS sequence"/>
</dbReference>
<keyword evidence="5" id="KW-1185">Reference proteome</keyword>
<feature type="signal peptide" evidence="3">
    <location>
        <begin position="1"/>
        <end position="17"/>
    </location>
</feature>
<evidence type="ECO:0000256" key="3">
    <source>
        <dbReference type="SAM" id="SignalP"/>
    </source>
</evidence>
<organism evidence="4 5">
    <name type="scientific">Venustampulla echinocandica</name>
    <dbReference type="NCBI Taxonomy" id="2656787"/>
    <lineage>
        <taxon>Eukaryota</taxon>
        <taxon>Fungi</taxon>
        <taxon>Dikarya</taxon>
        <taxon>Ascomycota</taxon>
        <taxon>Pezizomycotina</taxon>
        <taxon>Leotiomycetes</taxon>
        <taxon>Helotiales</taxon>
        <taxon>Pleuroascaceae</taxon>
        <taxon>Venustampulla</taxon>
    </lineage>
</organism>
<feature type="chain" id="PRO_5016737085" description="Extracellular membrane protein CFEM domain-containing protein" evidence="3">
    <location>
        <begin position="18"/>
        <end position="395"/>
    </location>
</feature>
<evidence type="ECO:0000256" key="2">
    <source>
        <dbReference type="SAM" id="Phobius"/>
    </source>
</evidence>
<dbReference type="EMBL" id="NPIC01000001">
    <property type="protein sequence ID" value="RDL42201.1"/>
    <property type="molecule type" value="Genomic_DNA"/>
</dbReference>
<keyword evidence="2" id="KW-1133">Transmembrane helix</keyword>
<dbReference type="OrthoDB" id="3630276at2759"/>
<proteinExistence type="predicted"/>
<name>A0A370U342_9HELO</name>
<evidence type="ECO:0000313" key="4">
    <source>
        <dbReference type="EMBL" id="RDL42201.1"/>
    </source>
</evidence>
<evidence type="ECO:0000313" key="5">
    <source>
        <dbReference type="Proteomes" id="UP000254866"/>
    </source>
</evidence>
<feature type="transmembrane region" description="Helical" evidence="2">
    <location>
        <begin position="260"/>
        <end position="285"/>
    </location>
</feature>
<evidence type="ECO:0008006" key="6">
    <source>
        <dbReference type="Google" id="ProtNLM"/>
    </source>
</evidence>
<feature type="compositionally biased region" description="Basic and acidic residues" evidence="1">
    <location>
        <begin position="383"/>
        <end position="395"/>
    </location>
</feature>
<comment type="caution">
    <text evidence="4">The sequence shown here is derived from an EMBL/GenBank/DDBJ whole genome shotgun (WGS) entry which is preliminary data.</text>
</comment>
<evidence type="ECO:0000256" key="1">
    <source>
        <dbReference type="SAM" id="MobiDB-lite"/>
    </source>
</evidence>
<feature type="compositionally biased region" description="Low complexity" evidence="1">
    <location>
        <begin position="135"/>
        <end position="159"/>
    </location>
</feature>